<dbReference type="RefSeq" id="WP_067119119.1">
    <property type="nucleotide sequence ID" value="NZ_KQ948208.1"/>
</dbReference>
<keyword evidence="3" id="KW-1185">Reference proteome</keyword>
<dbReference type="SUPFAM" id="SSF63829">
    <property type="entry name" value="Calcium-dependent phosphotriesterase"/>
    <property type="match status" value="1"/>
</dbReference>
<dbReference type="OrthoDB" id="4119789at2"/>
<feature type="chain" id="PRO_5007153975" evidence="1">
    <location>
        <begin position="22"/>
        <end position="360"/>
    </location>
</feature>
<evidence type="ECO:0000313" key="2">
    <source>
        <dbReference type="EMBL" id="KUN08758.1"/>
    </source>
</evidence>
<keyword evidence="1" id="KW-0732">Signal</keyword>
<evidence type="ECO:0000256" key="1">
    <source>
        <dbReference type="SAM" id="SignalP"/>
    </source>
</evidence>
<dbReference type="PROSITE" id="PS51257">
    <property type="entry name" value="PROKAR_LIPOPROTEIN"/>
    <property type="match status" value="1"/>
</dbReference>
<comment type="caution">
    <text evidence="2">The sequence shown here is derived from an EMBL/GenBank/DDBJ whole genome shotgun (WGS) entry which is preliminary data.</text>
</comment>
<reference evidence="2 3" key="1">
    <citation type="submission" date="2015-10" db="EMBL/GenBank/DDBJ databases">
        <title>Draft genome sequence of Streptomyces yokosukanensis DSM 40224, type strain for the species Streptomyces yokosukanensis.</title>
        <authorList>
            <person name="Ruckert C."/>
            <person name="Winkler A."/>
            <person name="Kalinowski J."/>
            <person name="Kampfer P."/>
            <person name="Glaeser S."/>
        </authorList>
    </citation>
    <scope>NUCLEOTIDE SEQUENCE [LARGE SCALE GENOMIC DNA]</scope>
    <source>
        <strain evidence="2 3">DSM 40224</strain>
    </source>
</reference>
<accession>A0A117Q533</accession>
<dbReference type="STRING" id="67386.AQI95_07035"/>
<dbReference type="EMBL" id="LMWN01000007">
    <property type="protein sequence ID" value="KUN08758.1"/>
    <property type="molecule type" value="Genomic_DNA"/>
</dbReference>
<evidence type="ECO:0000313" key="3">
    <source>
        <dbReference type="Proteomes" id="UP000053127"/>
    </source>
</evidence>
<dbReference type="Proteomes" id="UP000053127">
    <property type="component" value="Unassembled WGS sequence"/>
</dbReference>
<feature type="signal peptide" evidence="1">
    <location>
        <begin position="1"/>
        <end position="21"/>
    </location>
</feature>
<gene>
    <name evidence="2" type="ORF">AQI95_07035</name>
</gene>
<dbReference type="AlphaFoldDB" id="A0A117Q533"/>
<protein>
    <submittedName>
        <fullName evidence="2">Uncharacterized protein</fullName>
    </submittedName>
</protein>
<organism evidence="2 3">
    <name type="scientific">Streptomyces yokosukanensis</name>
    <dbReference type="NCBI Taxonomy" id="67386"/>
    <lineage>
        <taxon>Bacteria</taxon>
        <taxon>Bacillati</taxon>
        <taxon>Actinomycetota</taxon>
        <taxon>Actinomycetes</taxon>
        <taxon>Kitasatosporales</taxon>
        <taxon>Streptomycetaceae</taxon>
        <taxon>Streptomyces</taxon>
    </lineage>
</organism>
<proteinExistence type="predicted"/>
<sequence length="360" mass="36760">MTLRASFAALAAILLMGTAAACTSDSGDHGNQWVAPLKGQAVQLLDFSDGGRDAKAKDVAFYGLSGMSKGMTSGADGSTYALGQKLVRLKRDRTVSTPLDTGGSAWGVVVLADNSLIFGSNGQVKKISSQGKVTVLAGVSGKQRAAGQALPASVPATAVHFTANASPFGVRPDGTILIADGNALWALKDATVKRLYQVTAKSPDGLPLLLAQNNAMDGTGTAYLSPESSGTDVDGALGDVVSVGPDGRLGKLLLPAKVSGLPGAPATYRVRWLAGDGSNGVFAHVYDKSGNNGAVIHLHSGEAELIAHEGADATSSKPCSITRPVDALHLPCILPQAMTYRSGSLILGGLANYVLQIRVA</sequence>
<name>A0A117Q533_9ACTN</name>